<reference evidence="2 3" key="1">
    <citation type="journal article" date="2015" name="BMC Microbiol.">
        <title>'Candidatus Phytoplasma phoenicium' associated with almond witches'-broom disease: from draft genome to genetic diversity among strain populations.</title>
        <authorList>
            <person name="Quaglino F."/>
            <person name="Kube M."/>
            <person name="Jawhari M."/>
            <person name="Abou-Jawdah Y."/>
            <person name="Siewert C."/>
            <person name="Choueiri E."/>
            <person name="Sobh H."/>
            <person name="Casati P."/>
            <person name="Tedeschi R."/>
            <person name="Molino Lova M."/>
            <person name="Alma A."/>
            <person name="Bianco P.A."/>
        </authorList>
    </citation>
    <scope>NUCLEOTIDE SEQUENCE [LARGE SCALE GENOMIC DNA]</scope>
    <source>
        <strain evidence="2 3">SA213</strain>
    </source>
</reference>
<accession>A0A0L0MJR1</accession>
<feature type="transmembrane region" description="Helical" evidence="1">
    <location>
        <begin position="73"/>
        <end position="92"/>
    </location>
</feature>
<keyword evidence="1" id="KW-0812">Transmembrane</keyword>
<dbReference type="EMBL" id="JPSQ01000059">
    <property type="protein sequence ID" value="KND62535.1"/>
    <property type="molecule type" value="Genomic_DNA"/>
</dbReference>
<keyword evidence="3" id="KW-1185">Reference proteome</keyword>
<dbReference type="Proteomes" id="UP000037086">
    <property type="component" value="Unassembled WGS sequence"/>
</dbReference>
<feature type="transmembrane region" description="Helical" evidence="1">
    <location>
        <begin position="98"/>
        <end position="119"/>
    </location>
</feature>
<evidence type="ECO:0000313" key="2">
    <source>
        <dbReference type="EMBL" id="KND62535.1"/>
    </source>
</evidence>
<keyword evidence="1" id="KW-1133">Transmembrane helix</keyword>
<feature type="transmembrane region" description="Helical" evidence="1">
    <location>
        <begin position="131"/>
        <end position="155"/>
    </location>
</feature>
<keyword evidence="1" id="KW-0472">Membrane</keyword>
<name>A0A0L0MJR1_9MOLU</name>
<sequence length="206" mass="24408">MIKIKNISHHPHSFLKQIVIIAVLCSLSIVLYATTNKFFLSIPFTIRKFVFLDFVGIIPFLFIPLYTSNKTTIKGLVFLGVSFSEAVGYFIFRYKAYPFSFILNFTYGICWGLLPNFFFKKNYSFIKTYFLILLLFIFHYLFVNILAAGLYFHFLTDTTDKISILSFFISNKKCYYFVLRFFSLPIVSFVVTFLYFRIKYHIIMLF</sequence>
<evidence type="ECO:0000256" key="1">
    <source>
        <dbReference type="SAM" id="Phobius"/>
    </source>
</evidence>
<dbReference type="RefSeq" id="WP_050337356.1">
    <property type="nucleotide sequence ID" value="NZ_JPSQ01000059.1"/>
</dbReference>
<comment type="caution">
    <text evidence="2">The sequence shown here is derived from an EMBL/GenBank/DDBJ whole genome shotgun (WGS) entry which is preliminary data.</text>
</comment>
<protein>
    <submittedName>
        <fullName evidence="2">Putative integral membrane protein</fullName>
    </submittedName>
</protein>
<gene>
    <name evidence="2" type="ORF">AlmWB_02760</name>
</gene>
<dbReference type="PATRIC" id="fig|198422.3.peg.271"/>
<proteinExistence type="predicted"/>
<dbReference type="AlphaFoldDB" id="A0A0L0MJR1"/>
<organism evidence="2 3">
    <name type="scientific">Candidatus Phytoplasma phoenicium</name>
    <dbReference type="NCBI Taxonomy" id="198422"/>
    <lineage>
        <taxon>Bacteria</taxon>
        <taxon>Bacillati</taxon>
        <taxon>Mycoplasmatota</taxon>
        <taxon>Mollicutes</taxon>
        <taxon>Acholeplasmatales</taxon>
        <taxon>Acholeplasmataceae</taxon>
        <taxon>Candidatus Phytoplasma</taxon>
        <taxon>16SrIX (Pigeon pea witches'-broom group)</taxon>
    </lineage>
</organism>
<feature type="transmembrane region" description="Helical" evidence="1">
    <location>
        <begin position="46"/>
        <end position="66"/>
    </location>
</feature>
<evidence type="ECO:0000313" key="3">
    <source>
        <dbReference type="Proteomes" id="UP000037086"/>
    </source>
</evidence>
<feature type="transmembrane region" description="Helical" evidence="1">
    <location>
        <begin position="175"/>
        <end position="196"/>
    </location>
</feature>
<feature type="transmembrane region" description="Helical" evidence="1">
    <location>
        <begin position="14"/>
        <end position="34"/>
    </location>
</feature>